<reference evidence="2" key="1">
    <citation type="submission" date="2023-03" db="EMBL/GenBank/DDBJ databases">
        <authorList>
            <person name="Steffen K."/>
            <person name="Cardenas P."/>
        </authorList>
    </citation>
    <scope>NUCLEOTIDE SEQUENCE</scope>
</reference>
<feature type="region of interest" description="Disordered" evidence="1">
    <location>
        <begin position="21"/>
        <end position="42"/>
    </location>
</feature>
<accession>A0AA35TXS1</accession>
<feature type="region of interest" description="Disordered" evidence="1">
    <location>
        <begin position="117"/>
        <end position="143"/>
    </location>
</feature>
<dbReference type="Proteomes" id="UP001174909">
    <property type="component" value="Unassembled WGS sequence"/>
</dbReference>
<feature type="non-terminal residue" evidence="2">
    <location>
        <position position="143"/>
    </location>
</feature>
<name>A0AA35TXS1_GEOBA</name>
<protein>
    <submittedName>
        <fullName evidence="2">Uncharacterized protein</fullName>
    </submittedName>
</protein>
<feature type="compositionally biased region" description="Basic and acidic residues" evidence="1">
    <location>
        <begin position="119"/>
        <end position="129"/>
    </location>
</feature>
<gene>
    <name evidence="2" type="ORF">GBAR_LOCUS30756</name>
</gene>
<sequence>MSDEVDSMSWAQKPNYQSTFYRRNSQDSFESEPLFPKSLRSVNYTPPAYTTASSSSYGGTAILPRQLSVHSPYGSSAPWLKTRPGQAFPTQQALLQSGKEEFLGAASAADVSVLSLDSSGRRRWESWRERSRKYPGSTQEESA</sequence>
<proteinExistence type="predicted"/>
<dbReference type="EMBL" id="CASHTH010004355">
    <property type="protein sequence ID" value="CAI8056445.1"/>
    <property type="molecule type" value="Genomic_DNA"/>
</dbReference>
<organism evidence="2 3">
    <name type="scientific">Geodia barretti</name>
    <name type="common">Barrett's horny sponge</name>
    <dbReference type="NCBI Taxonomy" id="519541"/>
    <lineage>
        <taxon>Eukaryota</taxon>
        <taxon>Metazoa</taxon>
        <taxon>Porifera</taxon>
        <taxon>Demospongiae</taxon>
        <taxon>Heteroscleromorpha</taxon>
        <taxon>Tetractinellida</taxon>
        <taxon>Astrophorina</taxon>
        <taxon>Geodiidae</taxon>
        <taxon>Geodia</taxon>
    </lineage>
</organism>
<keyword evidence="3" id="KW-1185">Reference proteome</keyword>
<evidence type="ECO:0000313" key="2">
    <source>
        <dbReference type="EMBL" id="CAI8056445.1"/>
    </source>
</evidence>
<dbReference type="AlphaFoldDB" id="A0AA35TXS1"/>
<evidence type="ECO:0000256" key="1">
    <source>
        <dbReference type="SAM" id="MobiDB-lite"/>
    </source>
</evidence>
<evidence type="ECO:0000313" key="3">
    <source>
        <dbReference type="Proteomes" id="UP001174909"/>
    </source>
</evidence>
<comment type="caution">
    <text evidence="2">The sequence shown here is derived from an EMBL/GenBank/DDBJ whole genome shotgun (WGS) entry which is preliminary data.</text>
</comment>